<evidence type="ECO:0000256" key="1">
    <source>
        <dbReference type="SAM" id="MobiDB-lite"/>
    </source>
</evidence>
<sequence length="222" mass="23269">MTDPFQEKLLTALKEDIASRDAVPAAPRSHRRRWLLGAGLATAALAGVTAVALPQVGGGAAYAVEREPDGSIKIALDKWALTPADIEGFENKLESYGVPAEVDWLDNGQGCAHPRGNEVGDPFTPPGPLWAVEPGEDGEDDFWRIRPEYLRPGQTLVWELQVIHLDGGTTLSNKITVVEGPVAPCVIVPGMEINIERADPGPGGPPAESPGSAAPSTGASTG</sequence>
<dbReference type="PROSITE" id="PS51318">
    <property type="entry name" value="TAT"/>
    <property type="match status" value="1"/>
</dbReference>
<keyword evidence="2" id="KW-0472">Membrane</keyword>
<feature type="region of interest" description="Disordered" evidence="1">
    <location>
        <begin position="196"/>
        <end position="222"/>
    </location>
</feature>
<proteinExistence type="predicted"/>
<organism evidence="3 4">
    <name type="scientific">Actinorhabdospora filicis</name>
    <dbReference type="NCBI Taxonomy" id="1785913"/>
    <lineage>
        <taxon>Bacteria</taxon>
        <taxon>Bacillati</taxon>
        <taxon>Actinomycetota</taxon>
        <taxon>Actinomycetes</taxon>
        <taxon>Micromonosporales</taxon>
        <taxon>Micromonosporaceae</taxon>
        <taxon>Actinorhabdospora</taxon>
    </lineage>
</organism>
<dbReference type="Proteomes" id="UP001165079">
    <property type="component" value="Unassembled WGS sequence"/>
</dbReference>
<evidence type="ECO:0000256" key="2">
    <source>
        <dbReference type="SAM" id="Phobius"/>
    </source>
</evidence>
<evidence type="ECO:0000313" key="4">
    <source>
        <dbReference type="Proteomes" id="UP001165079"/>
    </source>
</evidence>
<keyword evidence="4" id="KW-1185">Reference proteome</keyword>
<protein>
    <submittedName>
        <fullName evidence="3">Uncharacterized protein</fullName>
    </submittedName>
</protein>
<accession>A0A9W6SNT8</accession>
<feature type="compositionally biased region" description="Low complexity" evidence="1">
    <location>
        <begin position="209"/>
        <end position="222"/>
    </location>
</feature>
<gene>
    <name evidence="3" type="ORF">Afil01_51010</name>
</gene>
<dbReference type="EMBL" id="BSTX01000004">
    <property type="protein sequence ID" value="GLZ80294.1"/>
    <property type="molecule type" value="Genomic_DNA"/>
</dbReference>
<keyword evidence="2" id="KW-1133">Transmembrane helix</keyword>
<name>A0A9W6SNT8_9ACTN</name>
<comment type="caution">
    <text evidence="3">The sequence shown here is derived from an EMBL/GenBank/DDBJ whole genome shotgun (WGS) entry which is preliminary data.</text>
</comment>
<reference evidence="3" key="1">
    <citation type="submission" date="2023-03" db="EMBL/GenBank/DDBJ databases">
        <title>Actinorhabdospora filicis NBRC 111898.</title>
        <authorList>
            <person name="Ichikawa N."/>
            <person name="Sato H."/>
            <person name="Tonouchi N."/>
        </authorList>
    </citation>
    <scope>NUCLEOTIDE SEQUENCE</scope>
    <source>
        <strain evidence="3">NBRC 111898</strain>
    </source>
</reference>
<dbReference type="AlphaFoldDB" id="A0A9W6SNT8"/>
<dbReference type="RefSeq" id="WP_285665448.1">
    <property type="nucleotide sequence ID" value="NZ_BSTX01000004.1"/>
</dbReference>
<keyword evidence="2" id="KW-0812">Transmembrane</keyword>
<feature type="transmembrane region" description="Helical" evidence="2">
    <location>
        <begin position="34"/>
        <end position="53"/>
    </location>
</feature>
<evidence type="ECO:0000313" key="3">
    <source>
        <dbReference type="EMBL" id="GLZ80294.1"/>
    </source>
</evidence>
<dbReference type="InterPro" id="IPR006311">
    <property type="entry name" value="TAT_signal"/>
</dbReference>